<dbReference type="PROSITE" id="PS50928">
    <property type="entry name" value="ABC_TM1"/>
    <property type="match status" value="1"/>
</dbReference>
<reference evidence="12 14" key="2">
    <citation type="submission" date="2020-08" db="EMBL/GenBank/DDBJ databases">
        <title>Genomic Encyclopedia of Type Strains, Phase IV (KMG-IV): sequencing the most valuable type-strain genomes for metagenomic binning, comparative biology and taxonomic classification.</title>
        <authorList>
            <person name="Goeker M."/>
        </authorList>
    </citation>
    <scope>NUCLEOTIDE SEQUENCE [LARGE SCALE GENOMIC DNA]</scope>
    <source>
        <strain evidence="12 14">DSM 10368</strain>
    </source>
</reference>
<dbReference type="InterPro" id="IPR000515">
    <property type="entry name" value="MetI-like"/>
</dbReference>
<feature type="transmembrane region" description="Helical" evidence="9">
    <location>
        <begin position="229"/>
        <end position="250"/>
    </location>
</feature>
<organism evidence="11 13">
    <name type="scientific">Aminobacter aminovorans</name>
    <name type="common">Chelatobacter heintzii</name>
    <dbReference type="NCBI Taxonomy" id="83263"/>
    <lineage>
        <taxon>Bacteria</taxon>
        <taxon>Pseudomonadati</taxon>
        <taxon>Pseudomonadota</taxon>
        <taxon>Alphaproteobacteria</taxon>
        <taxon>Hyphomicrobiales</taxon>
        <taxon>Phyllobacteriaceae</taxon>
        <taxon>Aminobacter</taxon>
    </lineage>
</organism>
<evidence type="ECO:0000256" key="9">
    <source>
        <dbReference type="RuleBase" id="RU363032"/>
    </source>
</evidence>
<evidence type="ECO:0000256" key="4">
    <source>
        <dbReference type="ARBA" id="ARBA00022475"/>
    </source>
</evidence>
<dbReference type="GO" id="GO:0005886">
    <property type="term" value="C:plasma membrane"/>
    <property type="evidence" value="ECO:0007669"/>
    <property type="project" value="UniProtKB-SubCell"/>
</dbReference>
<dbReference type="KEGG" id="aak:AA2016_1086"/>
<feature type="transmembrane region" description="Helical" evidence="9">
    <location>
        <begin position="140"/>
        <end position="159"/>
    </location>
</feature>
<dbReference type="PANTHER" id="PTHR30151">
    <property type="entry name" value="ALKANE SULFONATE ABC TRANSPORTER-RELATED, MEMBRANE SUBUNIT"/>
    <property type="match status" value="1"/>
</dbReference>
<evidence type="ECO:0000256" key="7">
    <source>
        <dbReference type="ARBA" id="ARBA00023136"/>
    </source>
</evidence>
<dbReference type="GO" id="GO:0042918">
    <property type="term" value="P:alkanesulfonate transmembrane transport"/>
    <property type="evidence" value="ECO:0007669"/>
    <property type="project" value="UniProtKB-ARBA"/>
</dbReference>
<evidence type="ECO:0000313" key="12">
    <source>
        <dbReference type="EMBL" id="MBB3709355.1"/>
    </source>
</evidence>
<evidence type="ECO:0000256" key="2">
    <source>
        <dbReference type="ARBA" id="ARBA00009306"/>
    </source>
</evidence>
<feature type="transmembrane region" description="Helical" evidence="9">
    <location>
        <begin position="26"/>
        <end position="43"/>
    </location>
</feature>
<evidence type="ECO:0000259" key="10">
    <source>
        <dbReference type="PROSITE" id="PS50928"/>
    </source>
</evidence>
<keyword evidence="3 9" id="KW-0813">Transport</keyword>
<dbReference type="SUPFAM" id="SSF161098">
    <property type="entry name" value="MetI-like"/>
    <property type="match status" value="1"/>
</dbReference>
<dbReference type="Proteomes" id="UP000075755">
    <property type="component" value="Chromosome"/>
</dbReference>
<evidence type="ECO:0000313" key="14">
    <source>
        <dbReference type="Proteomes" id="UP000577697"/>
    </source>
</evidence>
<accession>A0AAC8YLB8</accession>
<keyword evidence="5 9" id="KW-0812">Transmembrane</keyword>
<dbReference type="InterPro" id="IPR035906">
    <property type="entry name" value="MetI-like_sf"/>
</dbReference>
<evidence type="ECO:0000256" key="6">
    <source>
        <dbReference type="ARBA" id="ARBA00022989"/>
    </source>
</evidence>
<evidence type="ECO:0000313" key="13">
    <source>
        <dbReference type="Proteomes" id="UP000075755"/>
    </source>
</evidence>
<dbReference type="EMBL" id="CP015005">
    <property type="protein sequence ID" value="AMS40024.1"/>
    <property type="molecule type" value="Genomic_DNA"/>
</dbReference>
<dbReference type="Pfam" id="PF00528">
    <property type="entry name" value="BPD_transp_1"/>
    <property type="match status" value="1"/>
</dbReference>
<sequence length="269" mass="28757">MSAASSTVAASTGTLLSRVGPHLPGLALNALAFLVGLAIWWAITAAKLVVLPGPQEVFVRAIELAANGQLALDIFSSLKRVLTGFLLGAALAIPVGFLMGWYKIARALIEPYVQFFRMIPPLAVIPLAIVTMGIDEAPKIFVIFLASFLSCVVATYQGVISVDRTLINAARVLGASDRVIFPRVVIPASTPFILVGVRIGLGSAWATVVAAELIAAQSGLGFRMQQAQLYYDLPTIFVSLITIGVLGLLMDRLLQATERRLTSWQERAQ</sequence>
<feature type="transmembrane region" description="Helical" evidence="9">
    <location>
        <begin position="114"/>
        <end position="134"/>
    </location>
</feature>
<name>A0AAC8YLB8_AMIAI</name>
<protein>
    <submittedName>
        <fullName evidence="11">ABC-type nitrate/sulfonate/bicarbonate transport system permease component</fullName>
    </submittedName>
    <submittedName>
        <fullName evidence="12">NitT/TauT family transport system permease protein</fullName>
    </submittedName>
</protein>
<dbReference type="PANTHER" id="PTHR30151:SF0">
    <property type="entry name" value="ABC TRANSPORTER PERMEASE PROTEIN MJ0413-RELATED"/>
    <property type="match status" value="1"/>
</dbReference>
<feature type="domain" description="ABC transmembrane type-1" evidence="10">
    <location>
        <begin position="74"/>
        <end position="254"/>
    </location>
</feature>
<comment type="subcellular location">
    <subcellularLocation>
        <location evidence="1 9">Cell membrane</location>
        <topology evidence="1 9">Multi-pass membrane protein</topology>
    </subcellularLocation>
</comment>
<dbReference type="FunFam" id="1.10.3720.10:FF:000003">
    <property type="entry name" value="Aliphatic sulfonate ABC transporter permease"/>
    <property type="match status" value="1"/>
</dbReference>
<comment type="similarity">
    <text evidence="2 9">Belongs to the binding-protein-dependent transport system permease family.</text>
</comment>
<dbReference type="Proteomes" id="UP000577697">
    <property type="component" value="Unassembled WGS sequence"/>
</dbReference>
<gene>
    <name evidence="11" type="ORF">AA2016_1086</name>
    <name evidence="12" type="ORF">FHS67_005706</name>
</gene>
<feature type="transmembrane region" description="Helical" evidence="9">
    <location>
        <begin position="81"/>
        <end position="102"/>
    </location>
</feature>
<dbReference type="CDD" id="cd06261">
    <property type="entry name" value="TM_PBP2"/>
    <property type="match status" value="1"/>
</dbReference>
<dbReference type="EMBL" id="JACICB010000028">
    <property type="protein sequence ID" value="MBB3709355.1"/>
    <property type="molecule type" value="Genomic_DNA"/>
</dbReference>
<keyword evidence="6 9" id="KW-1133">Transmembrane helix</keyword>
<evidence type="ECO:0000256" key="3">
    <source>
        <dbReference type="ARBA" id="ARBA00022448"/>
    </source>
</evidence>
<keyword evidence="4" id="KW-1003">Cell membrane</keyword>
<comment type="function">
    <text evidence="8">Probably part of an ABC transporter complex. Probably responsible for the translocation of the substrate across the membrane.</text>
</comment>
<dbReference type="Gene3D" id="1.10.3720.10">
    <property type="entry name" value="MetI-like"/>
    <property type="match status" value="1"/>
</dbReference>
<evidence type="ECO:0000256" key="5">
    <source>
        <dbReference type="ARBA" id="ARBA00022692"/>
    </source>
</evidence>
<evidence type="ECO:0000313" key="11">
    <source>
        <dbReference type="EMBL" id="AMS40024.1"/>
    </source>
</evidence>
<dbReference type="AlphaFoldDB" id="A0AAC8YLB8"/>
<evidence type="ECO:0000256" key="1">
    <source>
        <dbReference type="ARBA" id="ARBA00004651"/>
    </source>
</evidence>
<reference evidence="11 13" key="1">
    <citation type="submission" date="2016-03" db="EMBL/GenBank/DDBJ databases">
        <title>Complete genome of Aminobacter aminovorans KCTC 2477.</title>
        <authorList>
            <person name="Kim K.M."/>
        </authorList>
    </citation>
    <scope>NUCLEOTIDE SEQUENCE [LARGE SCALE GENOMIC DNA]</scope>
    <source>
        <strain evidence="11 13">KCTC 2477</strain>
    </source>
</reference>
<keyword evidence="14" id="KW-1185">Reference proteome</keyword>
<proteinExistence type="inferred from homology"/>
<evidence type="ECO:0000256" key="8">
    <source>
        <dbReference type="ARBA" id="ARBA00056719"/>
    </source>
</evidence>
<feature type="transmembrane region" description="Helical" evidence="9">
    <location>
        <begin position="180"/>
        <end position="197"/>
    </location>
</feature>
<keyword evidence="7 9" id="KW-0472">Membrane</keyword>